<feature type="transmembrane region" description="Helical" evidence="7">
    <location>
        <begin position="438"/>
        <end position="457"/>
    </location>
</feature>
<evidence type="ECO:0000256" key="4">
    <source>
        <dbReference type="ARBA" id="ARBA00023157"/>
    </source>
</evidence>
<accession>A0A4S2JEG4</accession>
<dbReference type="Pfam" id="PF03015">
    <property type="entry name" value="Sterile"/>
    <property type="match status" value="1"/>
</dbReference>
<keyword evidence="2 9" id="KW-0808">Transferase</keyword>
<dbReference type="GO" id="GO:0016256">
    <property type="term" value="P:N-glycan processing to lysosome"/>
    <property type="evidence" value="ECO:0007669"/>
    <property type="project" value="TreeGrafter"/>
</dbReference>
<dbReference type="Gene3D" id="4.10.470.20">
    <property type="match status" value="1"/>
</dbReference>
<dbReference type="Pfam" id="PF11380">
    <property type="entry name" value="Stealth_CR2"/>
    <property type="match status" value="1"/>
</dbReference>
<dbReference type="InterPro" id="IPR047141">
    <property type="entry name" value="Stealth"/>
</dbReference>
<keyword evidence="4" id="KW-1015">Disulfide bond</keyword>
<dbReference type="Pfam" id="PF17101">
    <property type="entry name" value="Stealth_CR1"/>
    <property type="match status" value="1"/>
</dbReference>
<dbReference type="AlphaFoldDB" id="A0A4S2JEG4"/>
<keyword evidence="10" id="KW-1185">Reference proteome</keyword>
<evidence type="ECO:0000256" key="5">
    <source>
        <dbReference type="ARBA" id="ARBA00023180"/>
    </source>
</evidence>
<protein>
    <submittedName>
        <fullName evidence="9">N-acetylglucosamine-1-phosphotransferase subunits alpha/beta</fullName>
    </submittedName>
</protein>
<dbReference type="PANTHER" id="PTHR24045:SF0">
    <property type="entry name" value="N-ACETYLGLUCOSAMINE-1-PHOSPHOTRANSFERASE SUBUNITS ALPHA_BETA"/>
    <property type="match status" value="1"/>
</dbReference>
<reference evidence="9 10" key="1">
    <citation type="journal article" date="2019" name="Philos. Trans. R. Soc. Lond., B, Biol. Sci.">
        <title>Ant behaviour and brain gene expression of defending hosts depend on the ecological success of the intruding social parasite.</title>
        <authorList>
            <person name="Kaur R."/>
            <person name="Stoldt M."/>
            <person name="Jongepier E."/>
            <person name="Feldmeyer B."/>
            <person name="Menzel F."/>
            <person name="Bornberg-Bauer E."/>
            <person name="Foitzik S."/>
        </authorList>
    </citation>
    <scope>NUCLEOTIDE SEQUENCE [LARGE SCALE GENOMIC DNA]</scope>
    <source>
        <tissue evidence="9">Whole body</tissue>
    </source>
</reference>
<dbReference type="Pfam" id="PF17103">
    <property type="entry name" value="Stealth_CR4"/>
    <property type="match status" value="1"/>
</dbReference>
<feature type="region of interest" description="Disordered" evidence="6">
    <location>
        <begin position="23"/>
        <end position="45"/>
    </location>
</feature>
<evidence type="ECO:0000313" key="10">
    <source>
        <dbReference type="Proteomes" id="UP000310200"/>
    </source>
</evidence>
<dbReference type="Gene3D" id="3.40.50.720">
    <property type="entry name" value="NAD(P)-binding Rossmann-like Domain"/>
    <property type="match status" value="2"/>
</dbReference>
<dbReference type="InterPro" id="IPR031356">
    <property type="entry name" value="Stealth_CR4"/>
</dbReference>
<feature type="transmembrane region" description="Helical" evidence="7">
    <location>
        <begin position="1202"/>
        <end position="1221"/>
    </location>
</feature>
<comment type="similarity">
    <text evidence="1">Belongs to the stealth family.</text>
</comment>
<dbReference type="EMBL" id="QBLH01003925">
    <property type="protein sequence ID" value="TGZ32238.1"/>
    <property type="molecule type" value="Genomic_DNA"/>
</dbReference>
<keyword evidence="5" id="KW-0325">Glycoprotein</keyword>
<feature type="transmembrane region" description="Helical" evidence="7">
    <location>
        <begin position="315"/>
        <end position="336"/>
    </location>
</feature>
<evidence type="ECO:0000256" key="1">
    <source>
        <dbReference type="ARBA" id="ARBA00007583"/>
    </source>
</evidence>
<dbReference type="STRING" id="300112.A0A4S2JEG4"/>
<sequence length="1238" mass="142212">MSPAFPPASKILSSRCARTCSASSRACGPEDTPMKLERKRERDGGYVEEPGAERAHPSGTVNAHGTHCVELETDIKMGTTNAQTNSGHAHDEVHPRGGSIDAFFAETVILLTGATGFLGKALLEKLLRSCPQVATIFVLIRPKKDQSVEQRFQELLNNPVQKRLIGKHPNTYTLTKGLAEQIVMSKGSGLPIAIVRPSIVCAAYQEPFPGWIDNTCGITGIMTEIGRGTVRSIVCNAKLVVDVVPVDFVVNTLICASWHNAMQRTDTIKIYNCTSSTVNPITWGEFGYLVRKHAIESPSKYVMWYPGFTFRTNKFIHSIIVATLHFLPAFIVDLILRVQGCKPMMVKVAKRFERAAKTGEFFAMNEWKFYSGNMTKLVKFVRASEDCDKFDVDIRNVDWDMYLHQYMLGIRKYILKDNLDTLNNARNRLSRLYWMHKFTKILSIFALLGLIKCAVPQHSAPGPSMPTPPHPQYPHGAQAAAPHGLTLQLNLAMLIASNVFINIMSTWKLIQRRCYDLLSYKYSLLVILVAFTCIFIGIVHFGEVWLIWSKEKYEAVFHSFNDNILGKSFQNKLCQHVPIDVVYTWVNGSDSLFLESLQKHVPVVDLSAAASRFSDKDELRYSLRSLEMYAPWVRHVYIVTNGQIPSWLDMDNPRVTLVTHEDIFLNKSDLPTFSSPAIESHIHRIPGVSDKFLYFNDDVMLGAEIWPEDFITQAGGQKVYLAWWVPDCSEICPWAWVGDGSCDHACNTTLCEFDGGDCQTTDVPIDSEMMEEEDDYPYKYLQDSRESNNNELRLLSILRNRNVIRPSPEDMLMSTVQTLHLYNLSTTSTPIKTFHNLGNSSSKELQARSIKINDGEKYKSIRNLKTIYSKLLHVNASSKTAYRIKRLKRYRNIMNAAQSNNSVKFDKFAYPNQWKRNARGLDTYAESLLYVNKIYNAGYGLERRRVPAHMPHLIDKWIVNSMQEKFDLEFKKTSSHKVRDREDMQFAFSYFYFLSSEKRRVPVGEIFDMFDTDKSRTWSDREIRTLLSRLYPLPLDYNLVMEFESEIMNCSRRINLPDIIDVPPGERYLDSTLPVVSKELILNCESVSRRMQLKFGKGSRYPHEIIKAGKNEIFEMLTSNVSLTVQLLDEIRRDPKKFICLNDDIDPIRRSENEIVRALLNDFYRSLYPLRSTFELPSQYRNRFSHLHELLEWRASRAKARNLLLCLLALLFMFTFYHVLYHHMRRLCRTRELSTFLA</sequence>
<organism evidence="9 10">
    <name type="scientific">Temnothorax longispinosus</name>
    <dbReference type="NCBI Taxonomy" id="300112"/>
    <lineage>
        <taxon>Eukaryota</taxon>
        <taxon>Metazoa</taxon>
        <taxon>Ecdysozoa</taxon>
        <taxon>Arthropoda</taxon>
        <taxon>Hexapoda</taxon>
        <taxon>Insecta</taxon>
        <taxon>Pterygota</taxon>
        <taxon>Neoptera</taxon>
        <taxon>Endopterygota</taxon>
        <taxon>Hymenoptera</taxon>
        <taxon>Apocrita</taxon>
        <taxon>Aculeata</taxon>
        <taxon>Formicoidea</taxon>
        <taxon>Formicidae</taxon>
        <taxon>Myrmicinae</taxon>
        <taxon>Temnothorax</taxon>
    </lineage>
</organism>
<dbReference type="GO" id="GO:0003976">
    <property type="term" value="F:UDP-N-acetylglucosamine-lysosomal-enzyme N-acetylglucosaminephosphotransferase activity"/>
    <property type="evidence" value="ECO:0007669"/>
    <property type="project" value="TreeGrafter"/>
</dbReference>
<dbReference type="Pfam" id="PF07993">
    <property type="entry name" value="NAD_binding_4"/>
    <property type="match status" value="1"/>
</dbReference>
<dbReference type="InterPro" id="IPR000800">
    <property type="entry name" value="Notch_dom"/>
</dbReference>
<keyword evidence="7" id="KW-0472">Membrane</keyword>
<evidence type="ECO:0000313" key="9">
    <source>
        <dbReference type="EMBL" id="TGZ32238.1"/>
    </source>
</evidence>
<feature type="transmembrane region" description="Helical" evidence="7">
    <location>
        <begin position="522"/>
        <end position="548"/>
    </location>
</feature>
<feature type="compositionally biased region" description="Basic and acidic residues" evidence="6">
    <location>
        <begin position="32"/>
        <end position="45"/>
    </location>
</feature>
<dbReference type="GO" id="GO:0046835">
    <property type="term" value="P:carbohydrate phosphorylation"/>
    <property type="evidence" value="ECO:0007669"/>
    <property type="project" value="TreeGrafter"/>
</dbReference>
<keyword evidence="3" id="KW-0677">Repeat</keyword>
<dbReference type="InterPro" id="IPR031357">
    <property type="entry name" value="Stealth_CR3"/>
</dbReference>
<evidence type="ECO:0000256" key="7">
    <source>
        <dbReference type="SAM" id="Phobius"/>
    </source>
</evidence>
<name>A0A4S2JEG4_9HYME</name>
<keyword evidence="7" id="KW-1133">Transmembrane helix</keyword>
<keyword evidence="7" id="KW-0812">Transmembrane</keyword>
<gene>
    <name evidence="9" type="ORF">DBV15_05554</name>
</gene>
<dbReference type="Pfam" id="PF17102">
    <property type="entry name" value="Stealth_CR3"/>
    <property type="match status" value="1"/>
</dbReference>
<evidence type="ECO:0000259" key="8">
    <source>
        <dbReference type="SMART" id="SM00004"/>
    </source>
</evidence>
<dbReference type="SMART" id="SM00004">
    <property type="entry name" value="NL"/>
    <property type="match status" value="1"/>
</dbReference>
<dbReference type="CDD" id="cd09071">
    <property type="entry name" value="FAR_C"/>
    <property type="match status" value="1"/>
</dbReference>
<dbReference type="GO" id="GO:0005794">
    <property type="term" value="C:Golgi apparatus"/>
    <property type="evidence" value="ECO:0007669"/>
    <property type="project" value="TreeGrafter"/>
</dbReference>
<comment type="caution">
    <text evidence="9">The sequence shown here is derived from an EMBL/GenBank/DDBJ whole genome shotgun (WGS) entry which is preliminary data.</text>
</comment>
<dbReference type="InterPro" id="IPR036291">
    <property type="entry name" value="NAD(P)-bd_dom_sf"/>
</dbReference>
<dbReference type="InterPro" id="IPR033640">
    <property type="entry name" value="FAR_C"/>
</dbReference>
<dbReference type="SUPFAM" id="SSF51735">
    <property type="entry name" value="NAD(P)-binding Rossmann-fold domains"/>
    <property type="match status" value="1"/>
</dbReference>
<feature type="domain" description="LNR" evidence="8">
    <location>
        <begin position="725"/>
        <end position="759"/>
    </location>
</feature>
<dbReference type="InterPro" id="IPR021520">
    <property type="entry name" value="Stealth_CR2"/>
</dbReference>
<dbReference type="InterPro" id="IPR013120">
    <property type="entry name" value="FAR_NAD-bd"/>
</dbReference>
<dbReference type="Pfam" id="PF00066">
    <property type="entry name" value="Notch"/>
    <property type="match status" value="1"/>
</dbReference>
<evidence type="ECO:0000256" key="6">
    <source>
        <dbReference type="SAM" id="MobiDB-lite"/>
    </source>
</evidence>
<evidence type="ECO:0000256" key="3">
    <source>
        <dbReference type="ARBA" id="ARBA00022737"/>
    </source>
</evidence>
<dbReference type="PANTHER" id="PTHR24045">
    <property type="match status" value="1"/>
</dbReference>
<evidence type="ECO:0000256" key="2">
    <source>
        <dbReference type="ARBA" id="ARBA00022679"/>
    </source>
</evidence>
<dbReference type="InterPro" id="IPR031358">
    <property type="entry name" value="Stealth_CR1"/>
</dbReference>
<proteinExistence type="inferred from homology"/>
<dbReference type="Proteomes" id="UP000310200">
    <property type="component" value="Unassembled WGS sequence"/>
</dbReference>